<keyword evidence="2" id="KW-0812">Transmembrane</keyword>
<dbReference type="InterPro" id="IPR021830">
    <property type="entry name" value="DUF3422"/>
</dbReference>
<evidence type="ECO:0000256" key="2">
    <source>
        <dbReference type="SAM" id="Phobius"/>
    </source>
</evidence>
<evidence type="ECO:0008006" key="5">
    <source>
        <dbReference type="Google" id="ProtNLM"/>
    </source>
</evidence>
<proteinExistence type="predicted"/>
<comment type="caution">
    <text evidence="3">The sequence shown here is derived from an EMBL/GenBank/DDBJ whole genome shotgun (WGS) entry which is preliminary data.</text>
</comment>
<feature type="non-terminal residue" evidence="3">
    <location>
        <position position="1"/>
    </location>
</feature>
<accession>A0A430V0F6</accession>
<gene>
    <name evidence="3" type="ORF">CSW27_05595</name>
</gene>
<organism evidence="3 4">
    <name type="scientific">Thermus scotoductus</name>
    <dbReference type="NCBI Taxonomy" id="37636"/>
    <lineage>
        <taxon>Bacteria</taxon>
        <taxon>Thermotogati</taxon>
        <taxon>Deinococcota</taxon>
        <taxon>Deinococci</taxon>
        <taxon>Thermales</taxon>
        <taxon>Thermaceae</taxon>
        <taxon>Thermus</taxon>
    </lineage>
</organism>
<keyword evidence="2" id="KW-1133">Transmembrane helix</keyword>
<reference evidence="3 4" key="1">
    <citation type="journal article" date="2019" name="Extremophiles">
        <title>Biogeography of thermophiles and predominance of Thermus scotoductus in domestic water heaters.</title>
        <authorList>
            <person name="Wilpiszeski R.L."/>
            <person name="Zhang Z."/>
            <person name="House C.H."/>
        </authorList>
    </citation>
    <scope>NUCLEOTIDE SEQUENCE [LARGE SCALE GENOMIC DNA]</scope>
    <source>
        <strain evidence="3 4">14_S14</strain>
    </source>
</reference>
<keyword evidence="2" id="KW-0472">Membrane</keyword>
<name>A0A430V0F6_THESC</name>
<evidence type="ECO:0000256" key="1">
    <source>
        <dbReference type="SAM" id="Coils"/>
    </source>
</evidence>
<dbReference type="Proteomes" id="UP000287155">
    <property type="component" value="Unassembled WGS sequence"/>
</dbReference>
<dbReference type="AlphaFoldDB" id="A0A430V0F6"/>
<dbReference type="RefSeq" id="WP_126204625.1">
    <property type="nucleotide sequence ID" value="NZ_PEMJ01000133.1"/>
</dbReference>
<dbReference type="EMBL" id="PEMJ01000133">
    <property type="protein sequence ID" value="RTI15591.1"/>
    <property type="molecule type" value="Genomic_DNA"/>
</dbReference>
<feature type="transmembrane region" description="Helical" evidence="2">
    <location>
        <begin position="354"/>
        <end position="372"/>
    </location>
</feature>
<feature type="transmembrane region" description="Helical" evidence="2">
    <location>
        <begin position="384"/>
        <end position="405"/>
    </location>
</feature>
<sequence length="415" mass="46392">FLHHLRDARPLPRIRLPAWVMHLAVRHLGTSREEELAHLRLLAEGADLELEGLAGDFLRLRLGRGLLRWERHTEFSTYTLVQGLPETPLEGDPALWLAVDPLWLRGIPGRTILALELILVPGPVEEGLEVARRWLGPGPMVASLIGREQYGLVATDFRARASGLERIIAVLRPGTTETRAGRVAMRLLEMETYRMMASLGFPVARELLGFLQQAERRLAEITAEIRDRNRADAHLLDELEALAAEVEHLLAEHTSRFGASRAYQALVQERLAELREAPIPGVQTLGEFLNRRFRPAMTTVDSVANRLLALSERIAEATALLRTRVDIALEGQNQAILARIQKGQEMQYRLQRTVEGLSVAAISYYVLGLLGYGFKALKEAGLPLAPEVATGLALPLVVLGVWGFMRRIHRQLFHP</sequence>
<feature type="coiled-coil region" evidence="1">
    <location>
        <begin position="204"/>
        <end position="256"/>
    </location>
</feature>
<protein>
    <recommendedName>
        <fullName evidence="5">DUF3422 domain-containing protein</fullName>
    </recommendedName>
</protein>
<dbReference type="Pfam" id="PF11902">
    <property type="entry name" value="DUF3422"/>
    <property type="match status" value="1"/>
</dbReference>
<keyword evidence="1" id="KW-0175">Coiled coil</keyword>
<evidence type="ECO:0000313" key="4">
    <source>
        <dbReference type="Proteomes" id="UP000287155"/>
    </source>
</evidence>
<evidence type="ECO:0000313" key="3">
    <source>
        <dbReference type="EMBL" id="RTI15591.1"/>
    </source>
</evidence>